<dbReference type="OrthoDB" id="428474at2759"/>
<feature type="compositionally biased region" description="Basic and acidic residues" evidence="1">
    <location>
        <begin position="714"/>
        <end position="737"/>
    </location>
</feature>
<dbReference type="Proteomes" id="UP001152797">
    <property type="component" value="Unassembled WGS sequence"/>
</dbReference>
<evidence type="ECO:0000313" key="3">
    <source>
        <dbReference type="EMBL" id="CAI4018053.1"/>
    </source>
</evidence>
<dbReference type="GO" id="GO:0016301">
    <property type="term" value="F:kinase activity"/>
    <property type="evidence" value="ECO:0007669"/>
    <property type="project" value="UniProtKB-KW"/>
</dbReference>
<keyword evidence="6" id="KW-1185">Reference proteome</keyword>
<gene>
    <name evidence="3" type="ORF">C1SCF055_LOCUS42651</name>
</gene>
<reference evidence="4" key="2">
    <citation type="submission" date="2024-04" db="EMBL/GenBank/DDBJ databases">
        <authorList>
            <person name="Chen Y."/>
            <person name="Shah S."/>
            <person name="Dougan E. K."/>
            <person name="Thang M."/>
            <person name="Chan C."/>
        </authorList>
    </citation>
    <scope>NUCLEOTIDE SEQUENCE [LARGE SCALE GENOMIC DNA]</scope>
</reference>
<reference evidence="3" key="1">
    <citation type="submission" date="2022-10" db="EMBL/GenBank/DDBJ databases">
        <authorList>
            <person name="Chen Y."/>
            <person name="Dougan E. K."/>
            <person name="Chan C."/>
            <person name="Rhodes N."/>
            <person name="Thang M."/>
        </authorList>
    </citation>
    <scope>NUCLEOTIDE SEQUENCE</scope>
</reference>
<feature type="region of interest" description="Disordered" evidence="1">
    <location>
        <begin position="681"/>
        <end position="759"/>
    </location>
</feature>
<feature type="compositionally biased region" description="Basic residues" evidence="1">
    <location>
        <begin position="691"/>
        <end position="712"/>
    </location>
</feature>
<keyword evidence="5" id="KW-0808">Transferase</keyword>
<proteinExistence type="predicted"/>
<name>A0A9P1M3E0_9DINO</name>
<keyword evidence="2" id="KW-0472">Membrane</keyword>
<evidence type="ECO:0000313" key="4">
    <source>
        <dbReference type="EMBL" id="CAL1171428.1"/>
    </source>
</evidence>
<feature type="region of interest" description="Disordered" evidence="1">
    <location>
        <begin position="568"/>
        <end position="587"/>
    </location>
</feature>
<protein>
    <submittedName>
        <fullName evidence="5">Calcium-dependent protein kinase 4</fullName>
    </submittedName>
</protein>
<dbReference type="EMBL" id="CAMXCT030006671">
    <property type="protein sequence ID" value="CAL4805365.1"/>
    <property type="molecule type" value="Genomic_DNA"/>
</dbReference>
<organism evidence="3">
    <name type="scientific">Cladocopium goreaui</name>
    <dbReference type="NCBI Taxonomy" id="2562237"/>
    <lineage>
        <taxon>Eukaryota</taxon>
        <taxon>Sar</taxon>
        <taxon>Alveolata</taxon>
        <taxon>Dinophyceae</taxon>
        <taxon>Suessiales</taxon>
        <taxon>Symbiodiniaceae</taxon>
        <taxon>Cladocopium</taxon>
    </lineage>
</organism>
<feature type="transmembrane region" description="Helical" evidence="2">
    <location>
        <begin position="1224"/>
        <end position="1244"/>
    </location>
</feature>
<feature type="transmembrane region" description="Helical" evidence="2">
    <location>
        <begin position="1264"/>
        <end position="1290"/>
    </location>
</feature>
<comment type="caution">
    <text evidence="3">The sequence shown here is derived from an EMBL/GenBank/DDBJ whole genome shotgun (WGS) entry which is preliminary data.</text>
</comment>
<keyword evidence="2" id="KW-1133">Transmembrane helix</keyword>
<evidence type="ECO:0000256" key="1">
    <source>
        <dbReference type="SAM" id="MobiDB-lite"/>
    </source>
</evidence>
<evidence type="ECO:0000313" key="5">
    <source>
        <dbReference type="EMBL" id="CAL4805365.1"/>
    </source>
</evidence>
<sequence length="1361" mass="150971">MENLPDLVALSGGSVDLAVRSTQGGTSRGYRDVGRCGRPHPGRCLAVPGVLEEKNKKPTGVQEVRRLVEVSAKAAQLGWQIEGRIPEGVLLLAHMAPQLEMKLNEQRMTAREDLRKLVPRIGKAKVVKWPTRLERRRQQAGDDQNLRAKERRDAMFEGIDMSRRFGKGRRASTLRKHTKTWMKARSWMPSTFLKPWPESAEELAFYLECRASEPCGKSVPGSIYRTLLFAESAGEFPVDQQVGKSAAIKNTLEEHAAGISSIEVHEEGMAFASHGGVGFGEEDTTGLDHSTLHGVAVLWAHRGAEQDEDDWSRQEGLMERDFMLPCPVAALGGFGKRMVNYAMASRLSHALFNNLKVDFDEGATYCRSGVPEHVRKQMGRWTPTVDQAYERNARSNMLRAQATIACFIKKNLGARDHFDEALVIAAVSERMEKKLAAFGTHSNPKRIRLVGPGEARGDLWWGMCPHERACWMAGTYVLSIIGRGGAQADASDSGLSEEDDVNSSDSSTSVEETEATTDDFVLILAMVAVFDLDTDEGLRNFANNHCQLHADCDVVQVVRHKLEAEATASSLPPPVNKTEAQVESGERKNMSPIHVMSRDEQDVEPLAAKLDKSGILKVTRCQFNGETMSSPSLELVLSYDFQVRKAMTKAMNEGVNMVKALEDAMKDTTVKERYFLTPAAMGAAGKESRQKSRGSQKGKKGKGKRKPGKTLHSRTPDGEISLLERDEKEIAESRSENPQRACSSGAEMKAPVAAPQTEGSEERSLFLKWILEQGKRAGDAVKEALDDKLRSLGFRPERREGDRDCEVNYRKWNLDFTEQQFQDSMAGNYKSAQKNCEDIERQVMEEVGRGSILRVSEEEAQGEFRGRLAVAALQGSSAVRIVHDSSYSVGVNHRIKVLDRMRFPGIDDASGVMMYVDEHVERCPRLMRCSMLYDIARAHKLVPVARQDWGYQAFRLPGNKQQGNIFLHTRGTFGIASAAYHWQRLAAGVVRLIHRRWKGEVLEIFRVDAKAEGDHIVIGLVAVMLFGDRVAKQMHRKPKRLTLTLSTGNLGNTFVLSHFMSRKYPLSIVVMELAAQLRKKGIEMDLGWIPRGQNAEADALTNSELTGFDPGKRIDMNFEDSKFLVMDKLMEKAATLDEEIKLAKSPKEVKGALIAAPLFRITVRNLWRDGAGSANAFADVGRLHHQLATAFTVAFCASEAFTAVFAYCLIAYFKNWSTDKGQRVAISALCCAAASAAGAASGWVGASDFRQMTDPSAGLAWDLLVLLVSTGFSQILSLVLVPVSIFMLLWDTPGIGDILKYAMKFQSFQWSEWWHQRGAGSGQWSQLVLLIADIEIDEGRCPFVFVLRLLPVEACLDSGHV</sequence>
<dbReference type="EMBL" id="CAMXCT020006671">
    <property type="protein sequence ID" value="CAL1171428.1"/>
    <property type="molecule type" value="Genomic_DNA"/>
</dbReference>
<feature type="transmembrane region" description="Helical" evidence="2">
    <location>
        <begin position="1187"/>
        <end position="1212"/>
    </location>
</feature>
<accession>A0A9P1M3E0</accession>
<keyword evidence="2" id="KW-0812">Transmembrane</keyword>
<keyword evidence="5" id="KW-0418">Kinase</keyword>
<dbReference type="EMBL" id="CAMXCT010006671">
    <property type="protein sequence ID" value="CAI4018053.1"/>
    <property type="molecule type" value="Genomic_DNA"/>
</dbReference>
<evidence type="ECO:0000313" key="6">
    <source>
        <dbReference type="Proteomes" id="UP001152797"/>
    </source>
</evidence>
<feature type="region of interest" description="Disordered" evidence="1">
    <location>
        <begin position="489"/>
        <end position="513"/>
    </location>
</feature>
<evidence type="ECO:0000256" key="2">
    <source>
        <dbReference type="SAM" id="Phobius"/>
    </source>
</evidence>